<keyword evidence="3" id="KW-1185">Reference proteome</keyword>
<dbReference type="Proteomes" id="UP000195807">
    <property type="component" value="Chromosome"/>
</dbReference>
<evidence type="ECO:0000313" key="2">
    <source>
        <dbReference type="EMBL" id="ARU17405.1"/>
    </source>
</evidence>
<evidence type="ECO:0000256" key="1">
    <source>
        <dbReference type="SAM" id="Phobius"/>
    </source>
</evidence>
<gene>
    <name evidence="2" type="ORF">A9D14_09575</name>
</gene>
<keyword evidence="1" id="KW-0812">Transmembrane</keyword>
<dbReference type="KEGG" id="cman:A9D14_09575"/>
<name>A0A1Z1FF79_9SPHN</name>
<dbReference type="STRING" id="450378.GCA_001661675_01926"/>
<protein>
    <submittedName>
        <fullName evidence="2">Uncharacterized protein</fullName>
    </submittedName>
</protein>
<reference evidence="2 3" key="1">
    <citation type="submission" date="2017-01" db="EMBL/GenBank/DDBJ databases">
        <title>Complete genome sequence of esterase-producing bacterium Croceicoccus marinus E4A9.</title>
        <authorList>
            <person name="Wu Y.-H."/>
            <person name="Cheng H."/>
            <person name="Xu L."/>
            <person name="Huo Y.-Y."/>
            <person name="Wang C.-S."/>
            <person name="Xu X.-W."/>
        </authorList>
    </citation>
    <scope>NUCLEOTIDE SEQUENCE [LARGE SCALE GENOMIC DNA]</scope>
    <source>
        <strain evidence="2 3">E4A9</strain>
    </source>
</reference>
<keyword evidence="1" id="KW-1133">Transmembrane helix</keyword>
<proteinExistence type="predicted"/>
<dbReference type="EMBL" id="CP019602">
    <property type="protein sequence ID" value="ARU17405.1"/>
    <property type="molecule type" value="Genomic_DNA"/>
</dbReference>
<feature type="transmembrane region" description="Helical" evidence="1">
    <location>
        <begin position="33"/>
        <end position="57"/>
    </location>
</feature>
<dbReference type="AlphaFoldDB" id="A0A1Z1FF79"/>
<organism evidence="2 3">
    <name type="scientific">Croceicoccus marinus</name>
    <dbReference type="NCBI Taxonomy" id="450378"/>
    <lineage>
        <taxon>Bacteria</taxon>
        <taxon>Pseudomonadati</taxon>
        <taxon>Pseudomonadota</taxon>
        <taxon>Alphaproteobacteria</taxon>
        <taxon>Sphingomonadales</taxon>
        <taxon>Erythrobacteraceae</taxon>
        <taxon>Croceicoccus</taxon>
    </lineage>
</organism>
<evidence type="ECO:0000313" key="3">
    <source>
        <dbReference type="Proteomes" id="UP000195807"/>
    </source>
</evidence>
<sequence>MLALGALLLAIVAWLGDWRRARRARPDAVGCMPWTAVFMAALLVAVVAGSLALLTWLSP</sequence>
<keyword evidence="1" id="KW-0472">Membrane</keyword>
<accession>A0A1Z1FF79</accession>